<dbReference type="EMBL" id="BMAC01000294">
    <property type="protein sequence ID" value="GFP92885.1"/>
    <property type="molecule type" value="Genomic_DNA"/>
</dbReference>
<evidence type="ECO:0000256" key="9">
    <source>
        <dbReference type="ARBA" id="ARBA00048072"/>
    </source>
</evidence>
<reference evidence="11" key="1">
    <citation type="submission" date="2020-07" db="EMBL/GenBank/DDBJ databases">
        <title>Ethylene signaling mediates host invasion by parasitic plants.</title>
        <authorList>
            <person name="Yoshida S."/>
        </authorList>
    </citation>
    <scope>NUCLEOTIDE SEQUENCE</scope>
    <source>
        <strain evidence="11">Okayama</strain>
    </source>
</reference>
<evidence type="ECO:0000256" key="6">
    <source>
        <dbReference type="ARBA" id="ARBA00022777"/>
    </source>
</evidence>
<dbReference type="GO" id="GO:0009749">
    <property type="term" value="P:response to glucose"/>
    <property type="evidence" value="ECO:0007669"/>
    <property type="project" value="TreeGrafter"/>
</dbReference>
<dbReference type="Proteomes" id="UP000653305">
    <property type="component" value="Unassembled WGS sequence"/>
</dbReference>
<dbReference type="GO" id="GO:0003872">
    <property type="term" value="F:6-phosphofructokinase activity"/>
    <property type="evidence" value="ECO:0007669"/>
    <property type="project" value="InterPro"/>
</dbReference>
<comment type="catalytic activity">
    <reaction evidence="9">
        <text>beta-D-fructose 6-phosphate + diphosphate = beta-D-fructose 1,6-bisphosphate + phosphate + H(+)</text>
        <dbReference type="Rhea" id="RHEA:13613"/>
        <dbReference type="ChEBI" id="CHEBI:15378"/>
        <dbReference type="ChEBI" id="CHEBI:32966"/>
        <dbReference type="ChEBI" id="CHEBI:33019"/>
        <dbReference type="ChEBI" id="CHEBI:43474"/>
        <dbReference type="ChEBI" id="CHEBI:57634"/>
        <dbReference type="EC" id="2.7.1.90"/>
    </reaction>
</comment>
<evidence type="ECO:0000256" key="8">
    <source>
        <dbReference type="ARBA" id="ARBA00023152"/>
    </source>
</evidence>
<dbReference type="GO" id="GO:0005829">
    <property type="term" value="C:cytosol"/>
    <property type="evidence" value="ECO:0007669"/>
    <property type="project" value="TreeGrafter"/>
</dbReference>
<protein>
    <submittedName>
        <fullName evidence="11">Pyrophosphate--fructose 6-phosphate 1-phosphotransferase subunit beta</fullName>
    </submittedName>
</protein>
<evidence type="ECO:0000256" key="1">
    <source>
        <dbReference type="ARBA" id="ARBA00001946"/>
    </source>
</evidence>
<organism evidence="11 12">
    <name type="scientific">Phtheirospermum japonicum</name>
    <dbReference type="NCBI Taxonomy" id="374723"/>
    <lineage>
        <taxon>Eukaryota</taxon>
        <taxon>Viridiplantae</taxon>
        <taxon>Streptophyta</taxon>
        <taxon>Embryophyta</taxon>
        <taxon>Tracheophyta</taxon>
        <taxon>Spermatophyta</taxon>
        <taxon>Magnoliopsida</taxon>
        <taxon>eudicotyledons</taxon>
        <taxon>Gunneridae</taxon>
        <taxon>Pentapetalae</taxon>
        <taxon>asterids</taxon>
        <taxon>lamiids</taxon>
        <taxon>Lamiales</taxon>
        <taxon>Orobanchaceae</taxon>
        <taxon>Orobanchaceae incertae sedis</taxon>
        <taxon>Phtheirospermum</taxon>
    </lineage>
</organism>
<comment type="function">
    <text evidence="2">Catalyzes the phosphorylation of D-fructose 6-phosphate, the first committing step of glycolysis. Uses inorganic phosphate (PPi) as phosphoryl donor instead of ATP like common ATP-dependent phosphofructokinases (ATP-PFKs), which renders the reaction reversible, and can thus function both in glycolysis and gluconeogenesis. Consistently, PPi-PFK can replace the enzymes of both the forward (ATP-PFK) and reverse (fructose-bisphosphatase (FBPase)) reactions.</text>
</comment>
<accession>A0A830CCD7</accession>
<keyword evidence="7" id="KW-0460">Magnesium</keyword>
<keyword evidence="6" id="KW-0418">Kinase</keyword>
<evidence type="ECO:0000256" key="2">
    <source>
        <dbReference type="ARBA" id="ARBA00003138"/>
    </source>
</evidence>
<evidence type="ECO:0000256" key="7">
    <source>
        <dbReference type="ARBA" id="ARBA00022842"/>
    </source>
</evidence>
<dbReference type="GO" id="GO:0006002">
    <property type="term" value="P:fructose 6-phosphate metabolic process"/>
    <property type="evidence" value="ECO:0007669"/>
    <property type="project" value="InterPro"/>
</dbReference>
<keyword evidence="3" id="KW-0963">Cytoplasm</keyword>
<evidence type="ECO:0000259" key="10">
    <source>
        <dbReference type="Pfam" id="PF00365"/>
    </source>
</evidence>
<evidence type="ECO:0000256" key="5">
    <source>
        <dbReference type="ARBA" id="ARBA00022723"/>
    </source>
</evidence>
<comment type="cofactor">
    <cofactor evidence="1">
        <name>Mg(2+)</name>
        <dbReference type="ChEBI" id="CHEBI:18420"/>
    </cofactor>
</comment>
<evidence type="ECO:0000313" key="11">
    <source>
        <dbReference type="EMBL" id="GFP92885.1"/>
    </source>
</evidence>
<dbReference type="SUPFAM" id="SSF53784">
    <property type="entry name" value="Phosphofructokinase"/>
    <property type="match status" value="1"/>
</dbReference>
<comment type="caution">
    <text evidence="11">The sequence shown here is derived from an EMBL/GenBank/DDBJ whole genome shotgun (WGS) entry which is preliminary data.</text>
</comment>
<dbReference type="PRINTS" id="PR00476">
    <property type="entry name" value="PHFRCTKINASE"/>
</dbReference>
<dbReference type="PANTHER" id="PTHR43650:SF1">
    <property type="entry name" value="PYROPHOSPHATE--FRUCTOSE 6-PHOSPHATE 1-PHOSPHOTRANSFERASE SUBUNIT BETA 2"/>
    <property type="match status" value="1"/>
</dbReference>
<dbReference type="UniPathway" id="UPA00109">
    <property type="reaction ID" value="UER00182"/>
</dbReference>
<dbReference type="InterPro" id="IPR035966">
    <property type="entry name" value="PKF_sf"/>
</dbReference>
<dbReference type="Pfam" id="PF00365">
    <property type="entry name" value="PFK"/>
    <property type="match status" value="1"/>
</dbReference>
<keyword evidence="12" id="KW-1185">Reference proteome</keyword>
<keyword evidence="8" id="KW-0324">Glycolysis</keyword>
<dbReference type="Gene3D" id="3.40.50.450">
    <property type="match status" value="1"/>
</dbReference>
<evidence type="ECO:0000256" key="3">
    <source>
        <dbReference type="ARBA" id="ARBA00022490"/>
    </source>
</evidence>
<dbReference type="GO" id="GO:0046872">
    <property type="term" value="F:metal ion binding"/>
    <property type="evidence" value="ECO:0007669"/>
    <property type="project" value="UniProtKB-KW"/>
</dbReference>
<dbReference type="GO" id="GO:0015979">
    <property type="term" value="P:photosynthesis"/>
    <property type="evidence" value="ECO:0007669"/>
    <property type="project" value="TreeGrafter"/>
</dbReference>
<dbReference type="GO" id="GO:0047334">
    <property type="term" value="F:diphosphate-fructose-6-phosphate 1-phosphotransferase activity"/>
    <property type="evidence" value="ECO:0007669"/>
    <property type="project" value="UniProtKB-EC"/>
</dbReference>
<sequence>MSSNGATAPGRTASEYSELQASRLGVSLPLPEVLRNSFKVVDGPPSSAAGNPDEIAKLFPCVFGQPSAMLVPGDASTALPNQSLKIGVVLSGGQAPGGHNVISGLFDYVQERTKGSTLYGFRGGPAGVMNCKYVELTKDFVYPYRNQGGFDMICSGRDKIETPEQFKQAEETAKKLDLDGLVVIGGDDSNTNACLLAENFRGKKMKTKVIGCPKTIDGDLKSKEVPISFGFDTACKIYAEMIGNVMIDARSTGKYYHFVRLMGRAASHITLECSLQTHPNITIIGEEVQQLIAELNEILAHDVVDEGKFKPVIKKAMVELEGAPFKKFASMRDQWALKNQYFNPGPLQYVGPTSNYTNHTLMLELGVQA</sequence>
<name>A0A830CCD7_9LAMI</name>
<keyword evidence="5" id="KW-0479">Metal-binding</keyword>
<dbReference type="InterPro" id="IPR022953">
    <property type="entry name" value="ATP_PFK"/>
</dbReference>
<evidence type="ECO:0000256" key="4">
    <source>
        <dbReference type="ARBA" id="ARBA00022679"/>
    </source>
</evidence>
<keyword evidence="4 11" id="KW-0808">Transferase</keyword>
<dbReference type="AlphaFoldDB" id="A0A830CCD7"/>
<gene>
    <name evidence="11" type="ORF">PHJA_001432800</name>
</gene>
<feature type="domain" description="Phosphofructokinase" evidence="10">
    <location>
        <begin position="85"/>
        <end position="311"/>
    </location>
</feature>
<evidence type="ECO:0000313" key="12">
    <source>
        <dbReference type="Proteomes" id="UP000653305"/>
    </source>
</evidence>
<proteinExistence type="predicted"/>
<dbReference type="OrthoDB" id="537915at2759"/>
<dbReference type="PANTHER" id="PTHR43650">
    <property type="entry name" value="PYROPHOSPHATE--FRUCTOSE 6-PHOSPHATE 1-PHOSPHOTRANSFERASE"/>
    <property type="match status" value="1"/>
</dbReference>
<dbReference type="InterPro" id="IPR000023">
    <property type="entry name" value="Phosphofructokinase_dom"/>
</dbReference>